<sequence length="253" mass="27592">MARNFKSSVLAMTLFAGSVFGASAATAADVLKVGTEGTYAPFEFVDINNKGQLIGYDIDIMAAVAKDLGMELEVVNMPFDGLIPALMTQQIDAIAAAMSITEDRAKKVTFSDPYYKSGLSIIVRKDSQDKYKTADDLKDQTLCAQIGTTGFMTANKISGKVTAFNTQPEVFLELQSGGCEAVVNDRPVNLYYLVQNKDVAAVELKDILSAEEYGIAVRKGNTELQEKINASLKKLKESGEFGKIHKKWFNVEE</sequence>
<reference evidence="8 9" key="1">
    <citation type="submission" date="2018-06" db="EMBL/GenBank/DDBJ databases">
        <authorList>
            <consortium name="Pathogen Informatics"/>
            <person name="Doyle S."/>
        </authorList>
    </citation>
    <scope>NUCLEOTIDE SEQUENCE [LARGE SCALE GENOMIC DNA]</scope>
    <source>
        <strain evidence="8 9">NCTC13093</strain>
    </source>
</reference>
<dbReference type="Pfam" id="PF00497">
    <property type="entry name" value="SBP_bac_3"/>
    <property type="match status" value="1"/>
</dbReference>
<feature type="domain" description="Solute-binding protein family 3/N-terminal" evidence="6">
    <location>
        <begin position="30"/>
        <end position="252"/>
    </location>
</feature>
<dbReference type="AlphaFoldDB" id="A0A2X0WW60"/>
<comment type="subcellular location">
    <subcellularLocation>
        <location evidence="1">Cell envelope</location>
    </subcellularLocation>
</comment>
<dbReference type="PROSITE" id="PS01039">
    <property type="entry name" value="SBP_BACTERIAL_3"/>
    <property type="match status" value="1"/>
</dbReference>
<dbReference type="RefSeq" id="WP_258400074.1">
    <property type="nucleotide sequence ID" value="NZ_UAPV01000001.1"/>
</dbReference>
<evidence type="ECO:0000256" key="4">
    <source>
        <dbReference type="RuleBase" id="RU003744"/>
    </source>
</evidence>
<dbReference type="SMART" id="SM00062">
    <property type="entry name" value="PBPb"/>
    <property type="match status" value="1"/>
</dbReference>
<dbReference type="SUPFAM" id="SSF53850">
    <property type="entry name" value="Periplasmic binding protein-like II"/>
    <property type="match status" value="1"/>
</dbReference>
<evidence type="ECO:0000256" key="5">
    <source>
        <dbReference type="SAM" id="SignalP"/>
    </source>
</evidence>
<evidence type="ECO:0000256" key="2">
    <source>
        <dbReference type="ARBA" id="ARBA00010333"/>
    </source>
</evidence>
<evidence type="ECO:0000256" key="3">
    <source>
        <dbReference type="ARBA" id="ARBA00022729"/>
    </source>
</evidence>
<gene>
    <name evidence="8" type="primary">glnH_3</name>
    <name evidence="8" type="ORF">NCTC13093_02150</name>
</gene>
<feature type="domain" description="Ionotropic glutamate receptor C-terminal" evidence="7">
    <location>
        <begin position="30"/>
        <end position="251"/>
    </location>
</feature>
<comment type="similarity">
    <text evidence="2 4">Belongs to the bacterial solute-binding protein 3 family.</text>
</comment>
<protein>
    <submittedName>
        <fullName evidence="8">Glutamine-binding periplasmic protein</fullName>
    </submittedName>
</protein>
<name>A0A2X0WW60_9GAMM</name>
<dbReference type="InterPro" id="IPR001320">
    <property type="entry name" value="Iontro_rcpt_C"/>
</dbReference>
<accession>A0A2X0WW60</accession>
<evidence type="ECO:0000259" key="6">
    <source>
        <dbReference type="SMART" id="SM00062"/>
    </source>
</evidence>
<dbReference type="EMBL" id="UAPV01000001">
    <property type="protein sequence ID" value="SPT70732.1"/>
    <property type="molecule type" value="Genomic_DNA"/>
</dbReference>
<dbReference type="SMART" id="SM00079">
    <property type="entry name" value="PBPe"/>
    <property type="match status" value="1"/>
</dbReference>
<evidence type="ECO:0000313" key="8">
    <source>
        <dbReference type="EMBL" id="SPT70732.1"/>
    </source>
</evidence>
<dbReference type="InterPro" id="IPR001638">
    <property type="entry name" value="Solute-binding_3/MltF_N"/>
</dbReference>
<dbReference type="PANTHER" id="PTHR35936">
    <property type="entry name" value="MEMBRANE-BOUND LYTIC MUREIN TRANSGLYCOSYLASE F"/>
    <property type="match status" value="1"/>
</dbReference>
<evidence type="ECO:0000259" key="7">
    <source>
        <dbReference type="SMART" id="SM00079"/>
    </source>
</evidence>
<feature type="signal peptide" evidence="5">
    <location>
        <begin position="1"/>
        <end position="27"/>
    </location>
</feature>
<dbReference type="InterPro" id="IPR018313">
    <property type="entry name" value="SBP_3_CS"/>
</dbReference>
<dbReference type="CDD" id="cd13624">
    <property type="entry name" value="PBP2_Arg_Lys_His"/>
    <property type="match status" value="1"/>
</dbReference>
<evidence type="ECO:0000313" key="9">
    <source>
        <dbReference type="Proteomes" id="UP000250086"/>
    </source>
</evidence>
<feature type="chain" id="PRO_5015900383" evidence="5">
    <location>
        <begin position="28"/>
        <end position="253"/>
    </location>
</feature>
<dbReference type="GO" id="GO:0030313">
    <property type="term" value="C:cell envelope"/>
    <property type="evidence" value="ECO:0007669"/>
    <property type="project" value="UniProtKB-SubCell"/>
</dbReference>
<dbReference type="GO" id="GO:0016020">
    <property type="term" value="C:membrane"/>
    <property type="evidence" value="ECO:0007669"/>
    <property type="project" value="InterPro"/>
</dbReference>
<dbReference type="Proteomes" id="UP000250086">
    <property type="component" value="Unassembled WGS sequence"/>
</dbReference>
<proteinExistence type="inferred from homology"/>
<dbReference type="GO" id="GO:0015276">
    <property type="term" value="F:ligand-gated monoatomic ion channel activity"/>
    <property type="evidence" value="ECO:0007669"/>
    <property type="project" value="InterPro"/>
</dbReference>
<dbReference type="Gene3D" id="3.40.190.10">
    <property type="entry name" value="Periplasmic binding protein-like II"/>
    <property type="match status" value="2"/>
</dbReference>
<evidence type="ECO:0000256" key="1">
    <source>
        <dbReference type="ARBA" id="ARBA00004196"/>
    </source>
</evidence>
<organism evidence="8 9">
    <name type="scientific">Anaerobiospirillum thomasii</name>
    <dbReference type="NCBI Taxonomy" id="179995"/>
    <lineage>
        <taxon>Bacteria</taxon>
        <taxon>Pseudomonadati</taxon>
        <taxon>Pseudomonadota</taxon>
        <taxon>Gammaproteobacteria</taxon>
        <taxon>Aeromonadales</taxon>
        <taxon>Succinivibrionaceae</taxon>
        <taxon>Anaerobiospirillum</taxon>
    </lineage>
</organism>
<keyword evidence="9" id="KW-1185">Reference proteome</keyword>
<keyword evidence="3 5" id="KW-0732">Signal</keyword>
<dbReference type="PANTHER" id="PTHR35936:SF17">
    <property type="entry name" value="ARGININE-BINDING EXTRACELLULAR PROTEIN ARTP"/>
    <property type="match status" value="1"/>
</dbReference>